<protein>
    <submittedName>
        <fullName evidence="2">Uncharacterized protein</fullName>
    </submittedName>
</protein>
<dbReference type="AlphaFoldDB" id="A0A1B0A8B9"/>
<evidence type="ECO:0000313" key="2">
    <source>
        <dbReference type="EnsemblMetazoa" id="GPAI037496-PA"/>
    </source>
</evidence>
<keyword evidence="1" id="KW-0472">Membrane</keyword>
<keyword evidence="3" id="KW-1185">Reference proteome</keyword>
<dbReference type="EnsemblMetazoa" id="GPAI037496-RA">
    <property type="protein sequence ID" value="GPAI037496-PA"/>
    <property type="gene ID" value="GPAI037496"/>
</dbReference>
<accession>A0A1B0A8B9</accession>
<evidence type="ECO:0000313" key="3">
    <source>
        <dbReference type="Proteomes" id="UP000092445"/>
    </source>
</evidence>
<dbReference type="Proteomes" id="UP000092445">
    <property type="component" value="Unassembled WGS sequence"/>
</dbReference>
<organism evidence="2 3">
    <name type="scientific">Glossina pallidipes</name>
    <name type="common">Tsetse fly</name>
    <dbReference type="NCBI Taxonomy" id="7398"/>
    <lineage>
        <taxon>Eukaryota</taxon>
        <taxon>Metazoa</taxon>
        <taxon>Ecdysozoa</taxon>
        <taxon>Arthropoda</taxon>
        <taxon>Hexapoda</taxon>
        <taxon>Insecta</taxon>
        <taxon>Pterygota</taxon>
        <taxon>Neoptera</taxon>
        <taxon>Endopterygota</taxon>
        <taxon>Diptera</taxon>
        <taxon>Brachycera</taxon>
        <taxon>Muscomorpha</taxon>
        <taxon>Hippoboscoidea</taxon>
        <taxon>Glossinidae</taxon>
        <taxon>Glossina</taxon>
    </lineage>
</organism>
<keyword evidence="1" id="KW-0812">Transmembrane</keyword>
<sequence length="192" mass="21398">MQTTALSQWSDSTFLNAVVKKTKGTGRLHLPTASQTLETRWIISPSLLYYNSSCASLRRGCLSTKSAHAESALHHSPRHFWTYFKSAFCAHHVSHYKTLRKLVLNVQHLFLIGCSSLVLYSTVSLIKCVLFVKKCLFAMLLPPLIDDTEISIVGNFSVLITLLYEKLAATPALSAKHTAGQELSSETCINRR</sequence>
<feature type="transmembrane region" description="Helical" evidence="1">
    <location>
        <begin position="109"/>
        <end position="132"/>
    </location>
</feature>
<name>A0A1B0A8B9_GLOPL</name>
<reference evidence="3" key="1">
    <citation type="submission" date="2014-03" db="EMBL/GenBank/DDBJ databases">
        <authorList>
            <person name="Aksoy S."/>
            <person name="Warren W."/>
            <person name="Wilson R.K."/>
        </authorList>
    </citation>
    <scope>NUCLEOTIDE SEQUENCE [LARGE SCALE GENOMIC DNA]</scope>
    <source>
        <strain evidence="3">IAEA</strain>
    </source>
</reference>
<reference evidence="2" key="2">
    <citation type="submission" date="2020-05" db="UniProtKB">
        <authorList>
            <consortium name="EnsemblMetazoa"/>
        </authorList>
    </citation>
    <scope>IDENTIFICATION</scope>
    <source>
        <strain evidence="2">IAEA</strain>
    </source>
</reference>
<proteinExistence type="predicted"/>
<evidence type="ECO:0000256" key="1">
    <source>
        <dbReference type="SAM" id="Phobius"/>
    </source>
</evidence>
<keyword evidence="1" id="KW-1133">Transmembrane helix</keyword>
<dbReference type="VEuPathDB" id="VectorBase:GPAI037496"/>